<organism evidence="1">
    <name type="scientific">marine sediment metagenome</name>
    <dbReference type="NCBI Taxonomy" id="412755"/>
    <lineage>
        <taxon>unclassified sequences</taxon>
        <taxon>metagenomes</taxon>
        <taxon>ecological metagenomes</taxon>
    </lineage>
</organism>
<evidence type="ECO:0000313" key="1">
    <source>
        <dbReference type="EMBL" id="KKM67994.1"/>
    </source>
</evidence>
<proteinExistence type="predicted"/>
<name>A0A0F9JDV8_9ZZZZ</name>
<dbReference type="EMBL" id="LAZR01010252">
    <property type="protein sequence ID" value="KKM67994.1"/>
    <property type="molecule type" value="Genomic_DNA"/>
</dbReference>
<gene>
    <name evidence="1" type="ORF">LCGC14_1465540</name>
</gene>
<dbReference type="AlphaFoldDB" id="A0A0F9JDV8"/>
<sequence length="70" mass="8019">MARNSKRILKLLIDADLKQSEIARALERDQSLVCRVIHGEKGSPYVRRGIERLLTERLGRPVKIAWPRAA</sequence>
<accession>A0A0F9JDV8</accession>
<protein>
    <submittedName>
        <fullName evidence="1">Uncharacterized protein</fullName>
    </submittedName>
</protein>
<comment type="caution">
    <text evidence="1">The sequence shown here is derived from an EMBL/GenBank/DDBJ whole genome shotgun (WGS) entry which is preliminary data.</text>
</comment>
<reference evidence="1" key="1">
    <citation type="journal article" date="2015" name="Nature">
        <title>Complex archaea that bridge the gap between prokaryotes and eukaryotes.</title>
        <authorList>
            <person name="Spang A."/>
            <person name="Saw J.H."/>
            <person name="Jorgensen S.L."/>
            <person name="Zaremba-Niedzwiedzka K."/>
            <person name="Martijn J."/>
            <person name="Lind A.E."/>
            <person name="van Eijk R."/>
            <person name="Schleper C."/>
            <person name="Guy L."/>
            <person name="Ettema T.J."/>
        </authorList>
    </citation>
    <scope>NUCLEOTIDE SEQUENCE</scope>
</reference>